<evidence type="ECO:0000256" key="3">
    <source>
        <dbReference type="SAM" id="MobiDB-lite"/>
    </source>
</evidence>
<keyword evidence="1" id="KW-0646">Protease inhibitor</keyword>
<dbReference type="OrthoDB" id="371298at2759"/>
<evidence type="ECO:0000256" key="1">
    <source>
        <dbReference type="ARBA" id="ARBA00022690"/>
    </source>
</evidence>
<dbReference type="InterPro" id="IPR036331">
    <property type="entry name" value="Chagasin-like_sf"/>
</dbReference>
<feature type="compositionally biased region" description="Low complexity" evidence="3">
    <location>
        <begin position="88"/>
        <end position="104"/>
    </location>
</feature>
<reference evidence="6" key="1">
    <citation type="submission" date="2017-04" db="EMBL/GenBank/DDBJ databases">
        <title>Plasmodium gonderi genome.</title>
        <authorList>
            <person name="Arisue N."/>
            <person name="Honma H."/>
            <person name="Kawai S."/>
            <person name="Tougan T."/>
            <person name="Tanabe K."/>
            <person name="Horii T."/>
        </authorList>
    </citation>
    <scope>NUCLEOTIDE SEQUENCE [LARGE SCALE GENOMIC DNA]</scope>
    <source>
        <strain evidence="6">ATCC 30045</strain>
    </source>
</reference>
<dbReference type="OMA" id="FFVFNIC"/>
<keyword evidence="5" id="KW-0378">Hydrolase</keyword>
<dbReference type="SUPFAM" id="SSF141066">
    <property type="entry name" value="ICP-like"/>
    <property type="match status" value="1"/>
</dbReference>
<feature type="chain" id="PRO_5013141292" evidence="4">
    <location>
        <begin position="22"/>
        <end position="366"/>
    </location>
</feature>
<sequence>MKPSSLLFFIVSSSIAHLSTCSDENTYSFDIINKNSWYSIAKKIFQGRTPCNFTVIPSSYVNNSDAVDGSGDSVLLIRKKLKDTEQVNSKNSDSNSDTSGVSSHSDNKSCCNKGKKLEEEEELNFNKKYEGKEYEQFRKNLSFIESSLHNEPTSETNSKMDNSYTGSLNHEEKNDFSIPDEYKPQNISDILIGASEEDRTYELKGDEPCDANMTLGEIINRTNEQTVNYTIDVNKILCVHLESIGGNGYLWALLGVYKQKPIINPEQFPKKKITKSFFSNEISVTQPKSVEKKKTDNPNSSSLNSQQGSGNPHIIKPLGGLVGGSSMLQSKVKAHKPGTYYIVYAYYRPFDPTVHANTKILQLTVS</sequence>
<keyword evidence="5" id="KW-0645">Protease</keyword>
<protein>
    <submittedName>
        <fullName evidence="5">Inhibitor of cysteine proteases</fullName>
    </submittedName>
</protein>
<feature type="compositionally biased region" description="Low complexity" evidence="3">
    <location>
        <begin position="297"/>
        <end position="311"/>
    </location>
</feature>
<name>A0A1Y1JJC7_PLAGO</name>
<dbReference type="GO" id="GO:0008233">
    <property type="term" value="F:peptidase activity"/>
    <property type="evidence" value="ECO:0007669"/>
    <property type="project" value="UniProtKB-KW"/>
</dbReference>
<dbReference type="Proteomes" id="UP000195521">
    <property type="component" value="Unassembled WGS sequence"/>
</dbReference>
<proteinExistence type="predicted"/>
<dbReference type="InterPro" id="IPR024321">
    <property type="entry name" value="Prot_Inh_falstatin"/>
</dbReference>
<organism evidence="5 6">
    <name type="scientific">Plasmodium gonderi</name>
    <dbReference type="NCBI Taxonomy" id="77519"/>
    <lineage>
        <taxon>Eukaryota</taxon>
        <taxon>Sar</taxon>
        <taxon>Alveolata</taxon>
        <taxon>Apicomplexa</taxon>
        <taxon>Aconoidasida</taxon>
        <taxon>Haemosporida</taxon>
        <taxon>Plasmodiidae</taxon>
        <taxon>Plasmodium</taxon>
        <taxon>Plasmodium (Plasmodium)</taxon>
    </lineage>
</organism>
<accession>A0A1Y1JJC7</accession>
<dbReference type="GO" id="GO:0004869">
    <property type="term" value="F:cysteine-type endopeptidase inhibitor activity"/>
    <property type="evidence" value="ECO:0007669"/>
    <property type="project" value="UniProtKB-KW"/>
</dbReference>
<keyword evidence="6" id="KW-1185">Reference proteome</keyword>
<feature type="signal peptide" evidence="4">
    <location>
        <begin position="1"/>
        <end position="21"/>
    </location>
</feature>
<dbReference type="GeneID" id="39746897"/>
<feature type="region of interest" description="Disordered" evidence="3">
    <location>
        <begin position="85"/>
        <end position="113"/>
    </location>
</feature>
<feature type="region of interest" description="Disordered" evidence="3">
    <location>
        <begin position="287"/>
        <end position="311"/>
    </location>
</feature>
<keyword evidence="2" id="KW-0789">Thiol protease inhibitor</keyword>
<dbReference type="GO" id="GO:0006508">
    <property type="term" value="P:proteolysis"/>
    <property type="evidence" value="ECO:0007669"/>
    <property type="project" value="UniProtKB-KW"/>
</dbReference>
<dbReference type="Pfam" id="PF12628">
    <property type="entry name" value="Inhibitor_I71"/>
    <property type="match status" value="1"/>
</dbReference>
<comment type="caution">
    <text evidence="5">The sequence shown here is derived from an EMBL/GenBank/DDBJ whole genome shotgun (WGS) entry which is preliminary data.</text>
</comment>
<evidence type="ECO:0000256" key="4">
    <source>
        <dbReference type="SAM" id="SignalP"/>
    </source>
</evidence>
<evidence type="ECO:0000313" key="5">
    <source>
        <dbReference type="EMBL" id="GAW80184.1"/>
    </source>
</evidence>
<evidence type="ECO:0000313" key="6">
    <source>
        <dbReference type="Proteomes" id="UP000195521"/>
    </source>
</evidence>
<keyword evidence="4" id="KW-0732">Signal</keyword>
<gene>
    <name evidence="5" type="ORF">PGO_070990</name>
</gene>
<dbReference type="Gene3D" id="2.60.40.2020">
    <property type="match status" value="1"/>
</dbReference>
<dbReference type="AlphaFoldDB" id="A0A1Y1JJC7"/>
<evidence type="ECO:0000256" key="2">
    <source>
        <dbReference type="ARBA" id="ARBA00022704"/>
    </source>
</evidence>
<dbReference type="RefSeq" id="XP_028542773.1">
    <property type="nucleotide sequence ID" value="XM_028686972.1"/>
</dbReference>
<dbReference type="EMBL" id="BDQF01000008">
    <property type="protein sequence ID" value="GAW80184.1"/>
    <property type="molecule type" value="Genomic_DNA"/>
</dbReference>